<evidence type="ECO:0000256" key="6">
    <source>
        <dbReference type="ARBA" id="ARBA00022737"/>
    </source>
</evidence>
<evidence type="ECO:0000256" key="3">
    <source>
        <dbReference type="ARBA" id="ARBA00022525"/>
    </source>
</evidence>
<keyword evidence="7" id="KW-0572">Peptidoglycan-anchor</keyword>
<dbReference type="InterPro" id="IPR032675">
    <property type="entry name" value="LRR_dom_sf"/>
</dbReference>
<dbReference type="PANTHER" id="PTHR46652:SF3">
    <property type="entry name" value="LEUCINE-RICH REPEAT-CONTAINING PROTEIN 9"/>
    <property type="match status" value="1"/>
</dbReference>
<dbReference type="InterPro" id="IPR036116">
    <property type="entry name" value="FN3_sf"/>
</dbReference>
<sequence length="1069" mass="119097">MKVSKKKPVSHQLLIFVLIFSLIAAPFQSVASATELEELELENESISAETAEEEQEISNLEELDKEVEEVFSEEQVESSAQQEETVEENLESNIESEEENTDKEISSSDYSPYSVGFDEVTTTSDSITVSWTVSHEPTEDIELYLDGEHFTVPSNSTSYTFTDLIPNERYSITIETKYYNAEYDFYEYVSDHISASPSWSDEELIPVSIITVLNDELSYDEKIRIRGLDQSNKGFNSDEWIDASGELKLPLGKFEVTLYNHNDPSIAAVTTITIEEGKDYLNNPIQIQFRLKEMNEAAEPFEYEVSKVTETSFTLIWNSVSKITGFKLYAYSNDNEDYHQVDSGMFKNDKNEFTLNGLQANMTYWVDFYTEYVHDLNKEYYFKLKTSGEDAKAPKVNFENEKFHDAAAKQLGVFNRNVTEADMKSLEYISIERSELKTLEGLQYAPNLEYLYAYDNEFDDISLLKGLKNLTNLDLDYNKIEDISVLAELELLEYINLRENQISNVDPLKGLTNLVELSLSYNQIENISALKDLKQLVWLDLTRNQVSSLNALSELTQLRNLHLNHNEISDIEPLKELNQLESLHLRDNQITTVDALANLTGLKNLQLGNNQIKDISGLKNLNLLNDLVIYSNNITDISSLASLTNLEYLDLDDNQITDISALKSLTNLQYLYLSDNPITDISVLKELPNLQEVSLYGVEDIDQETVQFLRNRGVEVRYYNDDDDWNDWDPDDDFEDEELDPEVVEELKKTFPADKGFVVSDKGDITLDLTKQSNKEKMELTTEQTRMLIETKQSLVLDNGGVTTSIPASSFDNYDEPVTIEVKELERTPNSLSSTYDFTVKQGSRNISAFDEGVTLTFNVNAGLAKNPKNLKVFYFNEETKKWENIGGTYQNGRVTAVTYHFSIFTVMEAADEDGISDEIVDVDEQLPTPGEGSGTPGGGTGNTPGGGSGNTPGGGSGNTPGGGSGTPGGGTGNTPGGNAGSNGNTGTTPGGNTGTAPSEGQGSDDEKESDSDVEESTVAPVNTSADQKDQTNSLPNTATNSYQALLIGGLLLIAGLIVLAMKQRRRAY</sequence>
<dbReference type="InterPro" id="IPR019931">
    <property type="entry name" value="LPXTG_anchor"/>
</dbReference>
<gene>
    <name evidence="12" type="ORF">AZF04_19260</name>
</gene>
<accession>A0A161PCT9</accession>
<dbReference type="STRING" id="519424.AZF04_19260"/>
<dbReference type="Gene3D" id="2.60.40.10">
    <property type="entry name" value="Immunoglobulins"/>
    <property type="match status" value="2"/>
</dbReference>
<dbReference type="InterPro" id="IPR003591">
    <property type="entry name" value="Leu-rich_rpt_typical-subtyp"/>
</dbReference>
<keyword evidence="3" id="KW-0964">Secreted</keyword>
<dbReference type="SMART" id="SM00365">
    <property type="entry name" value="LRR_SD22"/>
    <property type="match status" value="11"/>
</dbReference>
<evidence type="ECO:0000256" key="7">
    <source>
        <dbReference type="ARBA" id="ARBA00023088"/>
    </source>
</evidence>
<evidence type="ECO:0000313" key="12">
    <source>
        <dbReference type="EMBL" id="KYG30587.1"/>
    </source>
</evidence>
<feature type="compositionally biased region" description="Acidic residues" evidence="8">
    <location>
        <begin position="84"/>
        <end position="101"/>
    </location>
</feature>
<dbReference type="PROSITE" id="PS50853">
    <property type="entry name" value="FN3"/>
    <property type="match status" value="1"/>
</dbReference>
<dbReference type="InterPro" id="IPR001611">
    <property type="entry name" value="Leu-rich_rpt"/>
</dbReference>
<organism evidence="12 13">
    <name type="scientific">Alkalihalobacillus trypoxylicola</name>
    <dbReference type="NCBI Taxonomy" id="519424"/>
    <lineage>
        <taxon>Bacteria</taxon>
        <taxon>Bacillati</taxon>
        <taxon>Bacillota</taxon>
        <taxon>Bacilli</taxon>
        <taxon>Bacillales</taxon>
        <taxon>Bacillaceae</taxon>
        <taxon>Alkalihalobacillus</taxon>
    </lineage>
</organism>
<keyword evidence="9" id="KW-0812">Transmembrane</keyword>
<dbReference type="InterPro" id="IPR013783">
    <property type="entry name" value="Ig-like_fold"/>
</dbReference>
<dbReference type="EMBL" id="LTAO01000017">
    <property type="protein sequence ID" value="KYG30587.1"/>
    <property type="molecule type" value="Genomic_DNA"/>
</dbReference>
<dbReference type="InterPro" id="IPR050836">
    <property type="entry name" value="SDS22/Internalin_LRR"/>
</dbReference>
<evidence type="ECO:0000313" key="13">
    <source>
        <dbReference type="Proteomes" id="UP000075806"/>
    </source>
</evidence>
<feature type="compositionally biased region" description="Polar residues" evidence="8">
    <location>
        <begin position="1020"/>
        <end position="1036"/>
    </location>
</feature>
<dbReference type="InterPro" id="IPR025875">
    <property type="entry name" value="Leu-rich_rpt_4"/>
</dbReference>
<feature type="compositionally biased region" description="Gly residues" evidence="8">
    <location>
        <begin position="932"/>
        <end position="981"/>
    </location>
</feature>
<feature type="domain" description="Fibronectin type-III" evidence="11">
    <location>
        <begin position="111"/>
        <end position="198"/>
    </location>
</feature>
<feature type="chain" id="PRO_5038793921" description="Fibronectin type-III domain-containing protein" evidence="10">
    <location>
        <begin position="25"/>
        <end position="1069"/>
    </location>
</feature>
<dbReference type="PROSITE" id="PS51450">
    <property type="entry name" value="LRR"/>
    <property type="match status" value="11"/>
</dbReference>
<feature type="signal peptide" evidence="10">
    <location>
        <begin position="1"/>
        <end position="24"/>
    </location>
</feature>
<protein>
    <recommendedName>
        <fullName evidence="11">Fibronectin type-III domain-containing protein</fullName>
    </recommendedName>
</protein>
<feature type="region of interest" description="Disordered" evidence="8">
    <location>
        <begin position="925"/>
        <end position="1036"/>
    </location>
</feature>
<evidence type="ECO:0000256" key="9">
    <source>
        <dbReference type="SAM" id="Phobius"/>
    </source>
</evidence>
<evidence type="ECO:0000256" key="10">
    <source>
        <dbReference type="SAM" id="SignalP"/>
    </source>
</evidence>
<dbReference type="Pfam" id="PF00041">
    <property type="entry name" value="fn3"/>
    <property type="match status" value="2"/>
</dbReference>
<dbReference type="SMART" id="SM00060">
    <property type="entry name" value="FN3"/>
    <property type="match status" value="2"/>
</dbReference>
<dbReference type="SUPFAM" id="SSF49265">
    <property type="entry name" value="Fibronectin type III"/>
    <property type="match status" value="2"/>
</dbReference>
<feature type="compositionally biased region" description="Acidic residues" evidence="8">
    <location>
        <begin position="67"/>
        <end position="76"/>
    </location>
</feature>
<feature type="transmembrane region" description="Helical" evidence="9">
    <location>
        <begin position="1043"/>
        <end position="1062"/>
    </location>
</feature>
<dbReference type="SUPFAM" id="SSF52058">
    <property type="entry name" value="L domain-like"/>
    <property type="match status" value="1"/>
</dbReference>
<dbReference type="Pfam" id="PF12799">
    <property type="entry name" value="LRR_4"/>
    <property type="match status" value="6"/>
</dbReference>
<keyword evidence="9" id="KW-0472">Membrane</keyword>
<comment type="subcellular location">
    <subcellularLocation>
        <location evidence="1">Secreted</location>
        <location evidence="1">Cell wall</location>
        <topology evidence="1">Peptidoglycan-anchor</topology>
    </subcellularLocation>
</comment>
<feature type="region of interest" description="Disordered" evidence="8">
    <location>
        <begin position="67"/>
        <end position="112"/>
    </location>
</feature>
<dbReference type="SMART" id="SM00364">
    <property type="entry name" value="LRR_BAC"/>
    <property type="match status" value="8"/>
</dbReference>
<keyword evidence="6" id="KW-0677">Repeat</keyword>
<dbReference type="AlphaFoldDB" id="A0A161PCT9"/>
<evidence type="ECO:0000256" key="4">
    <source>
        <dbReference type="ARBA" id="ARBA00022614"/>
    </source>
</evidence>
<name>A0A161PCT9_9BACI</name>
<dbReference type="SMART" id="SM00369">
    <property type="entry name" value="LRR_TYP"/>
    <property type="match status" value="8"/>
</dbReference>
<evidence type="ECO:0000259" key="11">
    <source>
        <dbReference type="PROSITE" id="PS50853"/>
    </source>
</evidence>
<keyword evidence="9" id="KW-1133">Transmembrane helix</keyword>
<evidence type="ECO:0000256" key="8">
    <source>
        <dbReference type="SAM" id="MobiDB-lite"/>
    </source>
</evidence>
<dbReference type="PANTHER" id="PTHR46652">
    <property type="entry name" value="LEUCINE-RICH REPEAT AND IQ DOMAIN-CONTAINING PROTEIN 1-RELATED"/>
    <property type="match status" value="1"/>
</dbReference>
<keyword evidence="13" id="KW-1185">Reference proteome</keyword>
<proteinExistence type="predicted"/>
<keyword evidence="2" id="KW-0134">Cell wall</keyword>
<reference evidence="12" key="1">
    <citation type="submission" date="2016-02" db="EMBL/GenBank/DDBJ databases">
        <title>Genome sequence of Bacillus trypoxylicola KCTC 13244(T).</title>
        <authorList>
            <person name="Jeong H."/>
            <person name="Park S.-H."/>
            <person name="Choi S.-K."/>
        </authorList>
    </citation>
    <scope>NUCLEOTIDE SEQUENCE [LARGE SCALE GENOMIC DNA]</scope>
    <source>
        <strain evidence="12">KCTC 13244</strain>
    </source>
</reference>
<keyword evidence="5 10" id="KW-0732">Signal</keyword>
<evidence type="ECO:0000256" key="5">
    <source>
        <dbReference type="ARBA" id="ARBA00022729"/>
    </source>
</evidence>
<dbReference type="NCBIfam" id="TIGR01167">
    <property type="entry name" value="LPXTG_anchor"/>
    <property type="match status" value="1"/>
</dbReference>
<evidence type="ECO:0000256" key="1">
    <source>
        <dbReference type="ARBA" id="ARBA00004168"/>
    </source>
</evidence>
<dbReference type="Pfam" id="PF00746">
    <property type="entry name" value="Gram_pos_anchor"/>
    <property type="match status" value="1"/>
</dbReference>
<dbReference type="Proteomes" id="UP000075806">
    <property type="component" value="Unassembled WGS sequence"/>
</dbReference>
<comment type="caution">
    <text evidence="12">The sequence shown here is derived from an EMBL/GenBank/DDBJ whole genome shotgun (WGS) entry which is preliminary data.</text>
</comment>
<evidence type="ECO:0000256" key="2">
    <source>
        <dbReference type="ARBA" id="ARBA00022512"/>
    </source>
</evidence>
<feature type="compositionally biased region" description="Acidic residues" evidence="8">
    <location>
        <begin position="1003"/>
        <end position="1016"/>
    </location>
</feature>
<keyword evidence="4" id="KW-0433">Leucine-rich repeat</keyword>
<dbReference type="CDD" id="cd00063">
    <property type="entry name" value="FN3"/>
    <property type="match status" value="2"/>
</dbReference>
<dbReference type="InterPro" id="IPR003961">
    <property type="entry name" value="FN3_dom"/>
</dbReference>
<dbReference type="Gene3D" id="3.80.10.10">
    <property type="entry name" value="Ribonuclease Inhibitor"/>
    <property type="match status" value="1"/>
</dbReference>